<dbReference type="EMBL" id="GL377565">
    <property type="protein sequence ID" value="EFJ38860.1"/>
    <property type="molecule type" value="Genomic_DNA"/>
</dbReference>
<feature type="compositionally biased region" description="Basic and acidic residues" evidence="2">
    <location>
        <begin position="441"/>
        <end position="454"/>
    </location>
</feature>
<dbReference type="InParanoid" id="D8QP26"/>
<accession>D8QP26</accession>
<keyword evidence="4" id="KW-1185">Reference proteome</keyword>
<evidence type="ECO:0000313" key="4">
    <source>
        <dbReference type="Proteomes" id="UP000001514"/>
    </source>
</evidence>
<keyword evidence="1" id="KW-0175">Coiled coil</keyword>
<evidence type="ECO:0000256" key="2">
    <source>
        <dbReference type="SAM" id="MobiDB-lite"/>
    </source>
</evidence>
<dbReference type="Proteomes" id="UP000001514">
    <property type="component" value="Unassembled WGS sequence"/>
</dbReference>
<feature type="region of interest" description="Disordered" evidence="2">
    <location>
        <begin position="417"/>
        <end position="517"/>
    </location>
</feature>
<feature type="compositionally biased region" description="Polar residues" evidence="2">
    <location>
        <begin position="460"/>
        <end position="481"/>
    </location>
</feature>
<feature type="compositionally biased region" description="Low complexity" evidence="2">
    <location>
        <begin position="482"/>
        <end position="494"/>
    </location>
</feature>
<feature type="compositionally biased region" description="Basic residues" evidence="2">
    <location>
        <begin position="431"/>
        <end position="440"/>
    </location>
</feature>
<name>D8QP26_SELML</name>
<feature type="coiled-coil region" evidence="1">
    <location>
        <begin position="679"/>
        <end position="727"/>
    </location>
</feature>
<dbReference type="HOGENOM" id="CLU_359191_0_0_1"/>
<dbReference type="KEGG" id="smo:SELMODRAFT_403107"/>
<protein>
    <submittedName>
        <fullName evidence="3">Uncharacterized protein</fullName>
    </submittedName>
</protein>
<gene>
    <name evidence="3" type="ORF">SELMODRAFT_403107</name>
</gene>
<organism evidence="4">
    <name type="scientific">Selaginella moellendorffii</name>
    <name type="common">Spikemoss</name>
    <dbReference type="NCBI Taxonomy" id="88036"/>
    <lineage>
        <taxon>Eukaryota</taxon>
        <taxon>Viridiplantae</taxon>
        <taxon>Streptophyta</taxon>
        <taxon>Embryophyta</taxon>
        <taxon>Tracheophyta</taxon>
        <taxon>Lycopodiopsida</taxon>
        <taxon>Selaginellales</taxon>
        <taxon>Selaginellaceae</taxon>
        <taxon>Selaginella</taxon>
    </lineage>
</organism>
<sequence length="780" mass="86345">MAMLVRWSLKSRQDSGEDAAMDDVAIIREILTVTHVSVVAQLQWRNCKVFCDRLTAHTARLEKAEELAKNFQAFKEGIYEVCKNTAKECKDFTEVEVQKQAEKLDTHVKVTGDRINAVQKGNASYLMEENSVNIKTVTGDLAELKAAVESLPKRVEDLEGGVQNLTAVSSELQTKVKEQDETIRKQGENFQSQFEQHVVEMTGAVRVMTEEIESLQADVLDQWKAAKFGKSSIHGYNGVTASGLIEEDLVVLDPAATPVGSGCKWGDSIEITIVVIVVAVVVVVVIARRQRLIVRRVLNVLMKVLSRQKAVLVHSAKDELPIVGKSGRGRNSCLTSWQDGVETDAFVAEEVLVGVHGKTGLQTRHIKPEHRLQVQLVADILELRVSHILLLRLHQYNLLQNLVLHRLPLQTAVVNPDGSFTVVAPSPSSSTRRRKERAKKAHEDPLLSKAREASEPIPASPSTSSQLHVHPSSIPSAPTIRQATPAQAQQHQAPCLTPDPTPTPSSTHQALHQAVPLPPNYPTALAVTKLHVPSNPISHPTLTCNIDPVLPPVDVLPQVSAGMPQDVFNTGFSNAPNTNKRKDHADDYIPPAYHASGRCTVRIMQQLLAEKLPRPPTAPELARALTEDNAMAGSHRAFNVEFIQPQREILENIQAELHQLKTLVRTPAPTSRVESTTENRMLRERNIQLAKDNTALNEELHVCKIDIEQKNERIDELKQLLDQQQEAHVHDLQKLQRLLKERDDHDKSCPLFLRQAETPQQMETDLVSETGAQAAAGTAV</sequence>
<reference evidence="3 4" key="1">
    <citation type="journal article" date="2011" name="Science">
        <title>The Selaginella genome identifies genetic changes associated with the evolution of vascular plants.</title>
        <authorList>
            <person name="Banks J.A."/>
            <person name="Nishiyama T."/>
            <person name="Hasebe M."/>
            <person name="Bowman J.L."/>
            <person name="Gribskov M."/>
            <person name="dePamphilis C."/>
            <person name="Albert V.A."/>
            <person name="Aono N."/>
            <person name="Aoyama T."/>
            <person name="Ambrose B.A."/>
            <person name="Ashton N.W."/>
            <person name="Axtell M.J."/>
            <person name="Barker E."/>
            <person name="Barker M.S."/>
            <person name="Bennetzen J.L."/>
            <person name="Bonawitz N.D."/>
            <person name="Chapple C."/>
            <person name="Cheng C."/>
            <person name="Correa L.G."/>
            <person name="Dacre M."/>
            <person name="DeBarry J."/>
            <person name="Dreyer I."/>
            <person name="Elias M."/>
            <person name="Engstrom E.M."/>
            <person name="Estelle M."/>
            <person name="Feng L."/>
            <person name="Finet C."/>
            <person name="Floyd S.K."/>
            <person name="Frommer W.B."/>
            <person name="Fujita T."/>
            <person name="Gramzow L."/>
            <person name="Gutensohn M."/>
            <person name="Harholt J."/>
            <person name="Hattori M."/>
            <person name="Heyl A."/>
            <person name="Hirai T."/>
            <person name="Hiwatashi Y."/>
            <person name="Ishikawa M."/>
            <person name="Iwata M."/>
            <person name="Karol K.G."/>
            <person name="Koehler B."/>
            <person name="Kolukisaoglu U."/>
            <person name="Kubo M."/>
            <person name="Kurata T."/>
            <person name="Lalonde S."/>
            <person name="Li K."/>
            <person name="Li Y."/>
            <person name="Litt A."/>
            <person name="Lyons E."/>
            <person name="Manning G."/>
            <person name="Maruyama T."/>
            <person name="Michael T.P."/>
            <person name="Mikami K."/>
            <person name="Miyazaki S."/>
            <person name="Morinaga S."/>
            <person name="Murata T."/>
            <person name="Mueller-Roeber B."/>
            <person name="Nelson D.R."/>
            <person name="Obara M."/>
            <person name="Oguri Y."/>
            <person name="Olmstead R.G."/>
            <person name="Onodera N."/>
            <person name="Petersen B.L."/>
            <person name="Pils B."/>
            <person name="Prigge M."/>
            <person name="Rensing S.A."/>
            <person name="Riano-Pachon D.M."/>
            <person name="Roberts A.W."/>
            <person name="Sato Y."/>
            <person name="Scheller H.V."/>
            <person name="Schulz B."/>
            <person name="Schulz C."/>
            <person name="Shakirov E.V."/>
            <person name="Shibagaki N."/>
            <person name="Shinohara N."/>
            <person name="Shippen D.E."/>
            <person name="Soerensen I."/>
            <person name="Sotooka R."/>
            <person name="Sugimoto N."/>
            <person name="Sugita M."/>
            <person name="Sumikawa N."/>
            <person name="Tanurdzic M."/>
            <person name="Theissen G."/>
            <person name="Ulvskov P."/>
            <person name="Wakazuki S."/>
            <person name="Weng J.K."/>
            <person name="Willats W.W."/>
            <person name="Wipf D."/>
            <person name="Wolf P.G."/>
            <person name="Yang L."/>
            <person name="Zimmer A.D."/>
            <person name="Zhu Q."/>
            <person name="Mitros T."/>
            <person name="Hellsten U."/>
            <person name="Loque D."/>
            <person name="Otillar R."/>
            <person name="Salamov A."/>
            <person name="Schmutz J."/>
            <person name="Shapiro H."/>
            <person name="Lindquist E."/>
            <person name="Lucas S."/>
            <person name="Rokhsar D."/>
            <person name="Grigoriev I.V."/>
        </authorList>
    </citation>
    <scope>NUCLEOTIDE SEQUENCE [LARGE SCALE GENOMIC DNA]</scope>
</reference>
<dbReference type="Gramene" id="EFJ38860">
    <property type="protein sequence ID" value="EFJ38860"/>
    <property type="gene ID" value="SELMODRAFT_403107"/>
</dbReference>
<proteinExistence type="predicted"/>
<dbReference type="AlphaFoldDB" id="D8QP26"/>
<evidence type="ECO:0000256" key="1">
    <source>
        <dbReference type="SAM" id="Coils"/>
    </source>
</evidence>
<evidence type="ECO:0000313" key="3">
    <source>
        <dbReference type="EMBL" id="EFJ38860.1"/>
    </source>
</evidence>